<dbReference type="SUPFAM" id="SSF53697">
    <property type="entry name" value="SIS domain"/>
    <property type="match status" value="1"/>
</dbReference>
<accession>A0A4Z1BJJ0</accession>
<dbReference type="GO" id="GO:0006487">
    <property type="term" value="P:protein N-linked glycosylation"/>
    <property type="evidence" value="ECO:0007669"/>
    <property type="project" value="TreeGrafter"/>
</dbReference>
<dbReference type="RefSeq" id="WP_135818034.1">
    <property type="nucleotide sequence ID" value="NZ_SRPG01000130.1"/>
</dbReference>
<dbReference type="GO" id="GO:0006002">
    <property type="term" value="P:fructose 6-phosphate metabolic process"/>
    <property type="evidence" value="ECO:0007669"/>
    <property type="project" value="TreeGrafter"/>
</dbReference>
<evidence type="ECO:0000256" key="1">
    <source>
        <dbReference type="ARBA" id="ARBA00001031"/>
    </source>
</evidence>
<evidence type="ECO:0000313" key="9">
    <source>
        <dbReference type="Proteomes" id="UP000297972"/>
    </source>
</evidence>
<keyword evidence="4" id="KW-0032">Aminotransferase</keyword>
<dbReference type="GO" id="GO:0005829">
    <property type="term" value="C:cytosol"/>
    <property type="evidence" value="ECO:0007669"/>
    <property type="project" value="TreeGrafter"/>
</dbReference>
<dbReference type="PANTHER" id="PTHR10937:SF0">
    <property type="entry name" value="GLUTAMINE--FRUCTOSE-6-PHOSPHATE TRANSAMINASE (ISOMERIZING)"/>
    <property type="match status" value="1"/>
</dbReference>
<dbReference type="InterPro" id="IPR035490">
    <property type="entry name" value="GlmS/FrlB_SIS"/>
</dbReference>
<sequence>MSDAYLAEIAEQPGILDRLGQVFGATWGKALAQVHADFGLGSFDRVILTGMGGSLHGAHPAHLALSRALSIPVLLWEAGELTQQALNTVTPRTLLIAISQSGESGEMDRLTKAATRPACVISITNSADNALARWADIAVATHAGPERTASTKTYTAGLVAAHLVVAHLTGKSQGAAADVCALSRTVADLIKRMPSEAETAARHLGYTAPLTMIGRGDSYASAAMTALLTEEAAKLPCEALTGGQFRHGPLELVRDGFRSVVYLGEGAARPLTETLVGRIAALGGRAVAIGTHPCTASATVLPITLPQVPAGLLQVLEILPAQFFVIPLAIARGFEPAAFLNAQKITTGE</sequence>
<evidence type="ECO:0000256" key="2">
    <source>
        <dbReference type="ARBA" id="ARBA00012916"/>
    </source>
</evidence>
<evidence type="ECO:0000259" key="7">
    <source>
        <dbReference type="PROSITE" id="PS51464"/>
    </source>
</evidence>
<dbReference type="OrthoDB" id="7874969at2"/>
<dbReference type="InterPro" id="IPR001347">
    <property type="entry name" value="SIS_dom"/>
</dbReference>
<comment type="caution">
    <text evidence="8">The sequence shown here is derived from an EMBL/GenBank/DDBJ whole genome shotgun (WGS) entry which is preliminary data.</text>
</comment>
<dbReference type="GO" id="GO:0006047">
    <property type="term" value="P:UDP-N-acetylglucosamine metabolic process"/>
    <property type="evidence" value="ECO:0007669"/>
    <property type="project" value="TreeGrafter"/>
</dbReference>
<protein>
    <recommendedName>
        <fullName evidence="3">Glutamine--fructose-6-phosphate aminotransferase [isomerizing]</fullName>
        <ecNumber evidence="2">2.6.1.16</ecNumber>
    </recommendedName>
</protein>
<feature type="domain" description="SIS" evidence="7">
    <location>
        <begin position="34"/>
        <end position="175"/>
    </location>
</feature>
<keyword evidence="9" id="KW-1185">Reference proteome</keyword>
<evidence type="ECO:0000256" key="3">
    <source>
        <dbReference type="ARBA" id="ARBA00016090"/>
    </source>
</evidence>
<evidence type="ECO:0000256" key="5">
    <source>
        <dbReference type="ARBA" id="ARBA00022737"/>
    </source>
</evidence>
<dbReference type="GO" id="GO:0004360">
    <property type="term" value="F:glutamine-fructose-6-phosphate transaminase (isomerizing) activity"/>
    <property type="evidence" value="ECO:0007669"/>
    <property type="project" value="UniProtKB-EC"/>
</dbReference>
<dbReference type="InterPro" id="IPR046348">
    <property type="entry name" value="SIS_dom_sf"/>
</dbReference>
<dbReference type="InterPro" id="IPR035466">
    <property type="entry name" value="GlmS/AgaS_SIS"/>
</dbReference>
<dbReference type="EC" id="2.6.1.16" evidence="2"/>
<keyword evidence="5" id="KW-0677">Repeat</keyword>
<dbReference type="Proteomes" id="UP000297972">
    <property type="component" value="Unassembled WGS sequence"/>
</dbReference>
<dbReference type="PANTHER" id="PTHR10937">
    <property type="entry name" value="GLUCOSAMINE--FRUCTOSE-6-PHOSPHATE AMINOTRANSFERASE, ISOMERIZING"/>
    <property type="match status" value="1"/>
</dbReference>
<dbReference type="Pfam" id="PF01380">
    <property type="entry name" value="SIS"/>
    <property type="match status" value="1"/>
</dbReference>
<gene>
    <name evidence="8" type="ORF">E4L95_13330</name>
</gene>
<reference evidence="8 9" key="1">
    <citation type="submission" date="2019-03" db="EMBL/GenBank/DDBJ databases">
        <authorList>
            <person name="Li J."/>
        </authorList>
    </citation>
    <scope>NUCLEOTIDE SEQUENCE [LARGE SCALE GENOMIC DNA]</scope>
    <source>
        <strain evidence="8 9">3058</strain>
    </source>
</reference>
<organism evidence="8 9">
    <name type="scientific">Paracoccus liaowanqingii</name>
    <dbReference type="NCBI Taxonomy" id="2560053"/>
    <lineage>
        <taxon>Bacteria</taxon>
        <taxon>Pseudomonadati</taxon>
        <taxon>Pseudomonadota</taxon>
        <taxon>Alphaproteobacteria</taxon>
        <taxon>Rhodobacterales</taxon>
        <taxon>Paracoccaceae</taxon>
        <taxon>Paracoccus</taxon>
    </lineage>
</organism>
<dbReference type="PROSITE" id="PS51464">
    <property type="entry name" value="SIS"/>
    <property type="match status" value="1"/>
</dbReference>
<dbReference type="AlphaFoldDB" id="A0A4Z1BJJ0"/>
<keyword evidence="6" id="KW-0315">Glutamine amidotransferase</keyword>
<dbReference type="CDD" id="cd05008">
    <property type="entry name" value="SIS_GlmS_GlmD_1"/>
    <property type="match status" value="1"/>
</dbReference>
<evidence type="ECO:0000256" key="6">
    <source>
        <dbReference type="ARBA" id="ARBA00022962"/>
    </source>
</evidence>
<proteinExistence type="predicted"/>
<evidence type="ECO:0000256" key="4">
    <source>
        <dbReference type="ARBA" id="ARBA00022576"/>
    </source>
</evidence>
<dbReference type="GO" id="GO:0097367">
    <property type="term" value="F:carbohydrate derivative binding"/>
    <property type="evidence" value="ECO:0007669"/>
    <property type="project" value="InterPro"/>
</dbReference>
<evidence type="ECO:0000313" key="8">
    <source>
        <dbReference type="EMBL" id="TGN57474.1"/>
    </source>
</evidence>
<keyword evidence="4" id="KW-0808">Transferase</keyword>
<dbReference type="CDD" id="cd05009">
    <property type="entry name" value="SIS_GlmS_GlmD_2"/>
    <property type="match status" value="1"/>
</dbReference>
<comment type="catalytic activity">
    <reaction evidence="1">
        <text>D-fructose 6-phosphate + L-glutamine = D-glucosamine 6-phosphate + L-glutamate</text>
        <dbReference type="Rhea" id="RHEA:13237"/>
        <dbReference type="ChEBI" id="CHEBI:29985"/>
        <dbReference type="ChEBI" id="CHEBI:58359"/>
        <dbReference type="ChEBI" id="CHEBI:58725"/>
        <dbReference type="ChEBI" id="CHEBI:61527"/>
        <dbReference type="EC" id="2.6.1.16"/>
    </reaction>
</comment>
<dbReference type="EMBL" id="SRPG01000130">
    <property type="protein sequence ID" value="TGN57474.1"/>
    <property type="molecule type" value="Genomic_DNA"/>
</dbReference>
<dbReference type="Gene3D" id="3.40.50.10490">
    <property type="entry name" value="Glucose-6-phosphate isomerase like protein, domain 1"/>
    <property type="match status" value="2"/>
</dbReference>
<name>A0A4Z1BJJ0_9RHOB</name>